<organism evidence="1 2">
    <name type="scientific">Podospora aff. communis PSN243</name>
    <dbReference type="NCBI Taxonomy" id="3040156"/>
    <lineage>
        <taxon>Eukaryota</taxon>
        <taxon>Fungi</taxon>
        <taxon>Dikarya</taxon>
        <taxon>Ascomycota</taxon>
        <taxon>Pezizomycotina</taxon>
        <taxon>Sordariomycetes</taxon>
        <taxon>Sordariomycetidae</taxon>
        <taxon>Sordariales</taxon>
        <taxon>Podosporaceae</taxon>
        <taxon>Podospora</taxon>
    </lineage>
</organism>
<keyword evidence="2" id="KW-1185">Reference proteome</keyword>
<comment type="caution">
    <text evidence="1">The sequence shown here is derived from an EMBL/GenBank/DDBJ whole genome shotgun (WGS) entry which is preliminary data.</text>
</comment>
<reference evidence="1" key="1">
    <citation type="journal article" date="2023" name="Mol. Phylogenet. Evol.">
        <title>Genome-scale phylogeny and comparative genomics of the fungal order Sordariales.</title>
        <authorList>
            <person name="Hensen N."/>
            <person name="Bonometti L."/>
            <person name="Westerberg I."/>
            <person name="Brannstrom I.O."/>
            <person name="Guillou S."/>
            <person name="Cros-Aarteil S."/>
            <person name="Calhoun S."/>
            <person name="Haridas S."/>
            <person name="Kuo A."/>
            <person name="Mondo S."/>
            <person name="Pangilinan J."/>
            <person name="Riley R."/>
            <person name="LaButti K."/>
            <person name="Andreopoulos B."/>
            <person name="Lipzen A."/>
            <person name="Chen C."/>
            <person name="Yan M."/>
            <person name="Daum C."/>
            <person name="Ng V."/>
            <person name="Clum A."/>
            <person name="Steindorff A."/>
            <person name="Ohm R.A."/>
            <person name="Martin F."/>
            <person name="Silar P."/>
            <person name="Natvig D.O."/>
            <person name="Lalanne C."/>
            <person name="Gautier V."/>
            <person name="Ament-Velasquez S.L."/>
            <person name="Kruys A."/>
            <person name="Hutchinson M.I."/>
            <person name="Powell A.J."/>
            <person name="Barry K."/>
            <person name="Miller A.N."/>
            <person name="Grigoriev I.V."/>
            <person name="Debuchy R."/>
            <person name="Gladieux P."/>
            <person name="Hiltunen Thoren M."/>
            <person name="Johannesson H."/>
        </authorList>
    </citation>
    <scope>NUCLEOTIDE SEQUENCE</scope>
    <source>
        <strain evidence="1">PSN243</strain>
    </source>
</reference>
<dbReference type="EMBL" id="MU865996">
    <property type="protein sequence ID" value="KAK4443264.1"/>
    <property type="molecule type" value="Genomic_DNA"/>
</dbReference>
<accession>A0AAV9G592</accession>
<gene>
    <name evidence="1" type="ORF">QBC34DRAFT_212631</name>
</gene>
<proteinExistence type="predicted"/>
<dbReference type="Proteomes" id="UP001321760">
    <property type="component" value="Unassembled WGS sequence"/>
</dbReference>
<protein>
    <submittedName>
        <fullName evidence="1">Uncharacterized protein</fullName>
    </submittedName>
</protein>
<name>A0AAV9G592_9PEZI</name>
<reference evidence="1" key="2">
    <citation type="submission" date="2023-05" db="EMBL/GenBank/DDBJ databases">
        <authorList>
            <consortium name="Lawrence Berkeley National Laboratory"/>
            <person name="Steindorff A."/>
            <person name="Hensen N."/>
            <person name="Bonometti L."/>
            <person name="Westerberg I."/>
            <person name="Brannstrom I.O."/>
            <person name="Guillou S."/>
            <person name="Cros-Aarteil S."/>
            <person name="Calhoun S."/>
            <person name="Haridas S."/>
            <person name="Kuo A."/>
            <person name="Mondo S."/>
            <person name="Pangilinan J."/>
            <person name="Riley R."/>
            <person name="Labutti K."/>
            <person name="Andreopoulos B."/>
            <person name="Lipzen A."/>
            <person name="Chen C."/>
            <person name="Yanf M."/>
            <person name="Daum C."/>
            <person name="Ng V."/>
            <person name="Clum A."/>
            <person name="Ohm R."/>
            <person name="Martin F."/>
            <person name="Silar P."/>
            <person name="Natvig D."/>
            <person name="Lalanne C."/>
            <person name="Gautier V."/>
            <person name="Ament-Velasquez S.L."/>
            <person name="Kruys A."/>
            <person name="Hutchinson M.I."/>
            <person name="Powell A.J."/>
            <person name="Barry K."/>
            <person name="Miller A.N."/>
            <person name="Grigoriev I.V."/>
            <person name="Debuchy R."/>
            <person name="Gladieux P."/>
            <person name="Thoren M.H."/>
            <person name="Johannesson H."/>
        </authorList>
    </citation>
    <scope>NUCLEOTIDE SEQUENCE</scope>
    <source>
        <strain evidence="1">PSN243</strain>
    </source>
</reference>
<evidence type="ECO:0000313" key="2">
    <source>
        <dbReference type="Proteomes" id="UP001321760"/>
    </source>
</evidence>
<dbReference type="AlphaFoldDB" id="A0AAV9G592"/>
<sequence>MTRYRAYRTLFKTPVDSGFGGLTVVMSVQTLWQSKHTGACPHLPALQPCLAEGGGCPARRRIRHPTSNRDFASCCARHQYRRRARQSKRHLGTESSHLSAIAGPADAVFVRLGWSRFPCSPSQKRDCPRDQEVGWNGTTSTTITAKMTGAMCAKKRRKPEGAVAAEAYAESQVGDGDGETMRCVGRRALMSLSLPDVETPQPLL</sequence>
<evidence type="ECO:0000313" key="1">
    <source>
        <dbReference type="EMBL" id="KAK4443264.1"/>
    </source>
</evidence>